<dbReference type="RefSeq" id="WP_147784328.1">
    <property type="nucleotide sequence ID" value="NZ_VRMG01000009.1"/>
</dbReference>
<organism evidence="2 3">
    <name type="scientific">Lacisediminihabitans profunda</name>
    <dbReference type="NCBI Taxonomy" id="2594790"/>
    <lineage>
        <taxon>Bacteria</taxon>
        <taxon>Bacillati</taxon>
        <taxon>Actinomycetota</taxon>
        <taxon>Actinomycetes</taxon>
        <taxon>Micrococcales</taxon>
        <taxon>Microbacteriaceae</taxon>
        <taxon>Lacisediminihabitans</taxon>
    </lineage>
</organism>
<sequence>MADERITDKDVRAAEAAADEAAALVAELEERVASGDEEVTLEHITAQEGLSRFAKLRAEATRRKAVSAKVAARLSAAKSLRKEIDEYATGSGQRFADNLRAVAAAEEKFRRGISEHNAKVLAWGEQMQNLGIPVTDGRPCPPDRDGNLALGREGSTVVLQSGRRQFEIVAAETFVDSHRIAGREMALYAALEAIDAPLPESTAQHFYRGAGGGVVAVDAPYSPEDIKRLDLVKLSREDAWGE</sequence>
<evidence type="ECO:0000256" key="1">
    <source>
        <dbReference type="SAM" id="Coils"/>
    </source>
</evidence>
<dbReference type="EMBL" id="VRMG01000009">
    <property type="protein sequence ID" value="TXN29310.1"/>
    <property type="molecule type" value="Genomic_DNA"/>
</dbReference>
<feature type="coiled-coil region" evidence="1">
    <location>
        <begin position="11"/>
        <end position="38"/>
    </location>
</feature>
<evidence type="ECO:0000313" key="2">
    <source>
        <dbReference type="EMBL" id="TXN29310.1"/>
    </source>
</evidence>
<keyword evidence="1" id="KW-0175">Coiled coil</keyword>
<reference evidence="2 3" key="1">
    <citation type="submission" date="2019-08" db="EMBL/GenBank/DDBJ databases">
        <title>Bacterial whole genome sequence for Glaciihabitans sp. CHu50b-6-2.</title>
        <authorList>
            <person name="Jin L."/>
        </authorList>
    </citation>
    <scope>NUCLEOTIDE SEQUENCE [LARGE SCALE GENOMIC DNA]</scope>
    <source>
        <strain evidence="2 3">CHu50b-6-2</strain>
    </source>
</reference>
<dbReference type="Proteomes" id="UP000321379">
    <property type="component" value="Unassembled WGS sequence"/>
</dbReference>
<proteinExistence type="predicted"/>
<comment type="caution">
    <text evidence="2">The sequence shown here is derived from an EMBL/GenBank/DDBJ whole genome shotgun (WGS) entry which is preliminary data.</text>
</comment>
<protein>
    <submittedName>
        <fullName evidence="2">Uncharacterized protein</fullName>
    </submittedName>
</protein>
<evidence type="ECO:0000313" key="3">
    <source>
        <dbReference type="Proteomes" id="UP000321379"/>
    </source>
</evidence>
<accession>A0A5C8UM98</accession>
<dbReference type="AlphaFoldDB" id="A0A5C8UM98"/>
<gene>
    <name evidence="2" type="ORF">FVP33_14115</name>
</gene>
<keyword evidence="3" id="KW-1185">Reference proteome</keyword>
<name>A0A5C8UM98_9MICO</name>